<evidence type="ECO:0008006" key="9">
    <source>
        <dbReference type="Google" id="ProtNLM"/>
    </source>
</evidence>
<protein>
    <recommendedName>
        <fullName evidence="9">DedA family protein</fullName>
    </recommendedName>
</protein>
<dbReference type="EMBL" id="MFIA01000038">
    <property type="protein sequence ID" value="OGF81612.1"/>
    <property type="molecule type" value="Genomic_DNA"/>
</dbReference>
<proteinExistence type="predicted"/>
<name>A0A1F5X153_9BACT</name>
<gene>
    <name evidence="7" type="ORF">A2924_02605</name>
</gene>
<evidence type="ECO:0000256" key="2">
    <source>
        <dbReference type="ARBA" id="ARBA00022475"/>
    </source>
</evidence>
<dbReference type="AlphaFoldDB" id="A0A1F5X153"/>
<feature type="transmembrane region" description="Helical" evidence="6">
    <location>
        <begin position="128"/>
        <end position="151"/>
    </location>
</feature>
<keyword evidence="2" id="KW-1003">Cell membrane</keyword>
<feature type="transmembrane region" description="Helical" evidence="6">
    <location>
        <begin position="12"/>
        <end position="34"/>
    </location>
</feature>
<dbReference type="PANTHER" id="PTHR42709:SF6">
    <property type="entry name" value="UNDECAPRENYL PHOSPHATE TRANSPORTER A"/>
    <property type="match status" value="1"/>
</dbReference>
<evidence type="ECO:0000256" key="5">
    <source>
        <dbReference type="ARBA" id="ARBA00023136"/>
    </source>
</evidence>
<evidence type="ECO:0000313" key="7">
    <source>
        <dbReference type="EMBL" id="OGF81612.1"/>
    </source>
</evidence>
<organism evidence="7 8">
    <name type="scientific">Candidatus Giovannonibacteria bacterium RIFCSPLOWO2_01_FULL_44_16</name>
    <dbReference type="NCBI Taxonomy" id="1798348"/>
    <lineage>
        <taxon>Bacteria</taxon>
        <taxon>Candidatus Giovannoniibacteriota</taxon>
    </lineage>
</organism>
<dbReference type="PANTHER" id="PTHR42709">
    <property type="entry name" value="ALKALINE PHOSPHATASE LIKE PROTEIN"/>
    <property type="match status" value="1"/>
</dbReference>
<evidence type="ECO:0000256" key="4">
    <source>
        <dbReference type="ARBA" id="ARBA00022989"/>
    </source>
</evidence>
<reference evidence="7 8" key="1">
    <citation type="journal article" date="2016" name="Nat. Commun.">
        <title>Thousands of microbial genomes shed light on interconnected biogeochemical processes in an aquifer system.</title>
        <authorList>
            <person name="Anantharaman K."/>
            <person name="Brown C.T."/>
            <person name="Hug L.A."/>
            <person name="Sharon I."/>
            <person name="Castelle C.J."/>
            <person name="Probst A.J."/>
            <person name="Thomas B.C."/>
            <person name="Singh A."/>
            <person name="Wilkins M.J."/>
            <person name="Karaoz U."/>
            <person name="Brodie E.L."/>
            <person name="Williams K.H."/>
            <person name="Hubbard S.S."/>
            <person name="Banfield J.F."/>
        </authorList>
    </citation>
    <scope>NUCLEOTIDE SEQUENCE [LARGE SCALE GENOMIC DNA]</scope>
</reference>
<accession>A0A1F5X153</accession>
<feature type="transmembrane region" description="Helical" evidence="6">
    <location>
        <begin position="102"/>
        <end position="121"/>
    </location>
</feature>
<evidence type="ECO:0000256" key="1">
    <source>
        <dbReference type="ARBA" id="ARBA00004651"/>
    </source>
</evidence>
<comment type="subcellular location">
    <subcellularLocation>
        <location evidence="1">Cell membrane</location>
        <topology evidence="1">Multi-pass membrane protein</topology>
    </subcellularLocation>
</comment>
<sequence>MDLLPLFTKYGYFALLPLAMIEGPILSLAVGFLVHQGFFSFLPAFFVLMLGDFLPDSFYYYLGYKGNQKNFLEKYGSKFKLISGNIATIKKLWYDHSRKTMFFSKLASGLAPALLVSAGLVRMPYRSFIFLALIVTSIQYSVLMIIGYYLGQTYEMASKYIESAGILIAAGIIILIIAYIAVQKYAKKQIEQMEIEENLQK</sequence>
<keyword evidence="3 6" id="KW-0812">Transmembrane</keyword>
<keyword evidence="5 6" id="KW-0472">Membrane</keyword>
<dbReference type="Proteomes" id="UP000178046">
    <property type="component" value="Unassembled WGS sequence"/>
</dbReference>
<evidence type="ECO:0000313" key="8">
    <source>
        <dbReference type="Proteomes" id="UP000178046"/>
    </source>
</evidence>
<dbReference type="InterPro" id="IPR051311">
    <property type="entry name" value="DedA_domain"/>
</dbReference>
<evidence type="ECO:0000256" key="3">
    <source>
        <dbReference type="ARBA" id="ARBA00022692"/>
    </source>
</evidence>
<feature type="transmembrane region" description="Helical" evidence="6">
    <location>
        <begin position="163"/>
        <end position="182"/>
    </location>
</feature>
<keyword evidence="4 6" id="KW-1133">Transmembrane helix</keyword>
<comment type="caution">
    <text evidence="7">The sequence shown here is derived from an EMBL/GenBank/DDBJ whole genome shotgun (WGS) entry which is preliminary data.</text>
</comment>
<feature type="transmembrane region" description="Helical" evidence="6">
    <location>
        <begin position="41"/>
        <end position="62"/>
    </location>
</feature>
<evidence type="ECO:0000256" key="6">
    <source>
        <dbReference type="SAM" id="Phobius"/>
    </source>
</evidence>
<dbReference type="GO" id="GO:0005886">
    <property type="term" value="C:plasma membrane"/>
    <property type="evidence" value="ECO:0007669"/>
    <property type="project" value="UniProtKB-SubCell"/>
</dbReference>